<comment type="caution">
    <text evidence="1">The sequence shown here is derived from an EMBL/GenBank/DDBJ whole genome shotgun (WGS) entry which is preliminary data.</text>
</comment>
<gene>
    <name evidence="1" type="ORF">QEK83_002433</name>
</gene>
<sequence>MDARIFHRLNPRIWLRTAFRAVFGWLMRSSARERAQQSLARRAVDEYADSIGVPTRIRR</sequence>
<dbReference type="AlphaFoldDB" id="A0AAI9C995"/>
<dbReference type="Proteomes" id="UP001214521">
    <property type="component" value="Unassembled WGS sequence"/>
</dbReference>
<organism evidence="1 2">
    <name type="scientific">Stenotrophomonas maltophilia</name>
    <name type="common">Pseudomonas maltophilia</name>
    <name type="synonym">Xanthomonas maltophilia</name>
    <dbReference type="NCBI Taxonomy" id="40324"/>
    <lineage>
        <taxon>Bacteria</taxon>
        <taxon>Pseudomonadati</taxon>
        <taxon>Pseudomonadota</taxon>
        <taxon>Gammaproteobacteria</taxon>
        <taxon>Lysobacterales</taxon>
        <taxon>Lysobacteraceae</taxon>
        <taxon>Stenotrophomonas</taxon>
        <taxon>Stenotrophomonas maltophilia group</taxon>
    </lineage>
</organism>
<protein>
    <submittedName>
        <fullName evidence="1">Uncharacterized protein</fullName>
    </submittedName>
</protein>
<name>A0AAI9C995_STEMA</name>
<evidence type="ECO:0000313" key="1">
    <source>
        <dbReference type="EMBL" id="EKT4441773.1"/>
    </source>
</evidence>
<accession>A0AAI9C995</accession>
<evidence type="ECO:0000313" key="2">
    <source>
        <dbReference type="Proteomes" id="UP001214521"/>
    </source>
</evidence>
<reference evidence="1" key="1">
    <citation type="submission" date="2022-07" db="EMBL/GenBank/DDBJ databases">
        <authorList>
            <consortium name="Clinical and Environmental Microbiology Branch: Whole genome sequencing antimicrobial resistance pathogens in the healthcare setting"/>
        </authorList>
    </citation>
    <scope>NUCLEOTIDE SEQUENCE</scope>
    <source>
        <strain evidence="1">Stenotrophomonas_maltophilia_2021CK-00905</strain>
    </source>
</reference>
<dbReference type="EMBL" id="ABLOMU010000024">
    <property type="protein sequence ID" value="EKT4441773.1"/>
    <property type="molecule type" value="Genomic_DNA"/>
</dbReference>
<proteinExistence type="predicted"/>